<dbReference type="AlphaFoldDB" id="H1V063"/>
<gene>
    <name evidence="1" type="ORF">CH063_05768</name>
</gene>
<name>H1V063_COLHI</name>
<evidence type="ECO:0000313" key="1">
    <source>
        <dbReference type="EMBL" id="CCF33614.1"/>
    </source>
</evidence>
<proteinExistence type="predicted"/>
<feature type="non-terminal residue" evidence="1">
    <location>
        <position position="89"/>
    </location>
</feature>
<evidence type="ECO:0000313" key="2">
    <source>
        <dbReference type="Proteomes" id="UP000007174"/>
    </source>
</evidence>
<protein>
    <submittedName>
        <fullName evidence="1">Uncharacterized protein</fullName>
    </submittedName>
</protein>
<dbReference type="EMBL" id="CACQ02000828">
    <property type="protein sequence ID" value="CCF33614.1"/>
    <property type="molecule type" value="Genomic_DNA"/>
</dbReference>
<accession>H1V063</accession>
<dbReference type="Proteomes" id="UP000007174">
    <property type="component" value="Unassembled WGS sequence"/>
</dbReference>
<dbReference type="HOGENOM" id="CLU_2460694_0_0_1"/>
<organism evidence="1 2">
    <name type="scientific">Colletotrichum higginsianum (strain IMI 349063)</name>
    <name type="common">Crucifer anthracnose fungus</name>
    <dbReference type="NCBI Taxonomy" id="759273"/>
    <lineage>
        <taxon>Eukaryota</taxon>
        <taxon>Fungi</taxon>
        <taxon>Dikarya</taxon>
        <taxon>Ascomycota</taxon>
        <taxon>Pezizomycotina</taxon>
        <taxon>Sordariomycetes</taxon>
        <taxon>Hypocreomycetidae</taxon>
        <taxon>Glomerellales</taxon>
        <taxon>Glomerellaceae</taxon>
        <taxon>Colletotrichum</taxon>
        <taxon>Colletotrichum destructivum species complex</taxon>
    </lineage>
</organism>
<sequence>ILPAVFAFSVLPYALRASRFLAYGPTDRLQRWLRWQPIRKPILTTRCGRYLSLNNRPEPLVNSIQYNSPKQGIDRQAHLSETRRCRVRR</sequence>
<reference evidence="2" key="1">
    <citation type="journal article" date="2012" name="Nat. Genet.">
        <title>Lifestyle transitions in plant pathogenic Colletotrichum fungi deciphered by genome and transcriptome analyses.</title>
        <authorList>
            <person name="O'Connell R.J."/>
            <person name="Thon M.R."/>
            <person name="Hacquard S."/>
            <person name="Amyotte S.G."/>
            <person name="Kleemann J."/>
            <person name="Torres M.F."/>
            <person name="Damm U."/>
            <person name="Buiate E.A."/>
            <person name="Epstein L."/>
            <person name="Alkan N."/>
            <person name="Altmueller J."/>
            <person name="Alvarado-Balderrama L."/>
            <person name="Bauser C.A."/>
            <person name="Becker C."/>
            <person name="Birren B.W."/>
            <person name="Chen Z."/>
            <person name="Choi J."/>
            <person name="Crouch J.A."/>
            <person name="Duvick J.P."/>
            <person name="Farman M.A."/>
            <person name="Gan P."/>
            <person name="Heiman D."/>
            <person name="Henrissat B."/>
            <person name="Howard R.J."/>
            <person name="Kabbage M."/>
            <person name="Koch C."/>
            <person name="Kracher B."/>
            <person name="Kubo Y."/>
            <person name="Law A.D."/>
            <person name="Lebrun M.-H."/>
            <person name="Lee Y.-H."/>
            <person name="Miyara I."/>
            <person name="Moore N."/>
            <person name="Neumann U."/>
            <person name="Nordstroem K."/>
            <person name="Panaccione D.G."/>
            <person name="Panstruga R."/>
            <person name="Place M."/>
            <person name="Proctor R.H."/>
            <person name="Prusky D."/>
            <person name="Rech G."/>
            <person name="Reinhardt R."/>
            <person name="Rollins J.A."/>
            <person name="Rounsley S."/>
            <person name="Schardl C.L."/>
            <person name="Schwartz D.C."/>
            <person name="Shenoy N."/>
            <person name="Shirasu K."/>
            <person name="Sikhakolli U.R."/>
            <person name="Stueber K."/>
            <person name="Sukno S.A."/>
            <person name="Sweigard J.A."/>
            <person name="Takano Y."/>
            <person name="Takahara H."/>
            <person name="Trail F."/>
            <person name="van der Does H.C."/>
            <person name="Voll L.M."/>
            <person name="Will I."/>
            <person name="Young S."/>
            <person name="Zeng Q."/>
            <person name="Zhang J."/>
            <person name="Zhou S."/>
            <person name="Dickman M.B."/>
            <person name="Schulze-Lefert P."/>
            <person name="Ver Loren van Themaat E."/>
            <person name="Ma L.-J."/>
            <person name="Vaillancourt L.J."/>
        </authorList>
    </citation>
    <scope>NUCLEOTIDE SEQUENCE [LARGE SCALE GENOMIC DNA]</scope>
    <source>
        <strain evidence="2">IMI 349063</strain>
    </source>
</reference>